<gene>
    <name evidence="2" type="ORF">F53441_12994</name>
</gene>
<dbReference type="EMBL" id="JAADJG010000752">
    <property type="protein sequence ID" value="KAF4437659.1"/>
    <property type="molecule type" value="Genomic_DNA"/>
</dbReference>
<comment type="caution">
    <text evidence="2">The sequence shown here is derived from an EMBL/GenBank/DDBJ whole genome shotgun (WGS) entry which is preliminary data.</text>
</comment>
<evidence type="ECO:0000313" key="2">
    <source>
        <dbReference type="EMBL" id="KAF4437659.1"/>
    </source>
</evidence>
<evidence type="ECO:0000313" key="3">
    <source>
        <dbReference type="Proteomes" id="UP000605986"/>
    </source>
</evidence>
<dbReference type="Proteomes" id="UP000605986">
    <property type="component" value="Unassembled WGS sequence"/>
</dbReference>
<name>A0A8H4JU95_9HYPO</name>
<evidence type="ECO:0000256" key="1">
    <source>
        <dbReference type="SAM" id="MobiDB-lite"/>
    </source>
</evidence>
<feature type="compositionally biased region" description="Acidic residues" evidence="1">
    <location>
        <begin position="798"/>
        <end position="807"/>
    </location>
</feature>
<dbReference type="AlphaFoldDB" id="A0A8H4JU95"/>
<keyword evidence="3" id="KW-1185">Reference proteome</keyword>
<organism evidence="2 3">
    <name type="scientific">Fusarium austroafricanum</name>
    <dbReference type="NCBI Taxonomy" id="2364996"/>
    <lineage>
        <taxon>Eukaryota</taxon>
        <taxon>Fungi</taxon>
        <taxon>Dikarya</taxon>
        <taxon>Ascomycota</taxon>
        <taxon>Pezizomycotina</taxon>
        <taxon>Sordariomycetes</taxon>
        <taxon>Hypocreomycetidae</taxon>
        <taxon>Hypocreales</taxon>
        <taxon>Nectriaceae</taxon>
        <taxon>Fusarium</taxon>
        <taxon>Fusarium concolor species complex</taxon>
    </lineage>
</organism>
<sequence>MPSPPTEKDVQSRLGVRLGDNESQYDEIVAFTQQAINKNFEALVDLYPILKKITFDDSFVGSIEANILAPQVIIPTDNSSKINDVLFHIRFKTGRFRSPNGLVELQMNGWVLTVECSLGTKEVTGVGEAGKPKSTDVTEQVFAVPGDYTAERLFAQISKAAKWGNPLEKYSTFGYNPKTKQARTYKEWSDEFDPAGGASAVLNSIMSNWAKKQEDRGRTTLGVTFKLKDPTQINRETPLYTPTYLFQQIHPYKDPVHAEQQMELERNKPLEADTSLNCLLYCEMVDNNENEEKRKLKTLSLAHNGNFVTRGTTIVGGDDQIDGVFALSYKHFLEGYLLPRLQPLNQATDIYVHPVTWKYDNSGQANHKVDWQYSVGLDPEFPRSNHAKFNFNRHPEKHASDNEVAFYKFTKTNFKNDNGHKFDDTSYHKYTHQSDASVTVTWENGKDTFYIKGETNYVYDSKWSSSGNFSDQSTITGKLRLDYKITWNFDIKLASATNGVLDIVVNKNYNGDDIANLSVQFKKGEQAGVTTPDKQENKIADEFRAKLKASLDLCVENLRTGMMNSGKFVYPGNGTFMFLNPCINRHGNVLTELEYLPLKKGELIQVPKPEEAPIPKIGKPPHNPVTVGSGVVAPTQKMTWSTVQTNPVSNVIKAKTTAEIKIIATNKTENDQYFGYFQIIFKSGAGKGNFLAASSGQIAKPQAKVQSDDPDKEAKSPTTVELEVSAGVTNVFKNLQLIQLGQVEGTEIVLWSATINATKENAIIVPPGGYIALKFNAKTGDEGTYTHTVFESFRSEIDPTEPPEDDAINSGNCDSEVVLEPNPEAENERNNIE</sequence>
<reference evidence="2" key="1">
    <citation type="submission" date="2020-01" db="EMBL/GenBank/DDBJ databases">
        <title>Identification and distribution of gene clusters putatively required for synthesis of sphingolipid metabolism inhibitors in phylogenetically diverse species of the filamentous fungus Fusarium.</title>
        <authorList>
            <person name="Kim H.-S."/>
            <person name="Busman M."/>
            <person name="Brown D.W."/>
            <person name="Divon H."/>
            <person name="Uhlig S."/>
            <person name="Proctor R.H."/>
        </authorList>
    </citation>
    <scope>NUCLEOTIDE SEQUENCE</scope>
    <source>
        <strain evidence="2">NRRL 53441</strain>
    </source>
</reference>
<dbReference type="OrthoDB" id="5429442at2759"/>
<protein>
    <submittedName>
        <fullName evidence="2">Uncharacterized protein</fullName>
    </submittedName>
</protein>
<feature type="region of interest" description="Disordered" evidence="1">
    <location>
        <begin position="796"/>
        <end position="833"/>
    </location>
</feature>
<proteinExistence type="predicted"/>
<accession>A0A8H4JU95</accession>